<organism evidence="5 6">
    <name type="scientific">Niabella yanshanensis</name>
    <dbReference type="NCBI Taxonomy" id="577386"/>
    <lineage>
        <taxon>Bacteria</taxon>
        <taxon>Pseudomonadati</taxon>
        <taxon>Bacteroidota</taxon>
        <taxon>Chitinophagia</taxon>
        <taxon>Chitinophagales</taxon>
        <taxon>Chitinophagaceae</taxon>
        <taxon>Niabella</taxon>
    </lineage>
</organism>
<keyword evidence="5" id="KW-0378">Hydrolase</keyword>
<evidence type="ECO:0000259" key="4">
    <source>
        <dbReference type="Pfam" id="PF20736"/>
    </source>
</evidence>
<name>A0ABZ0W9B3_9BACT</name>
<dbReference type="Pfam" id="PF20620">
    <property type="entry name" value="DUF6805"/>
    <property type="match status" value="1"/>
</dbReference>
<dbReference type="InterPro" id="IPR012878">
    <property type="entry name" value="Beta-AFase-like_GH127_cat"/>
</dbReference>
<gene>
    <name evidence="5" type="ORF">U0035_01130</name>
</gene>
<dbReference type="Pfam" id="PF16375">
    <property type="entry name" value="DUF4986"/>
    <property type="match status" value="1"/>
</dbReference>
<reference evidence="5 6" key="1">
    <citation type="submission" date="2023-12" db="EMBL/GenBank/DDBJ databases">
        <title>Genome sequencing and assembly of bacterial species from a model synthetic community.</title>
        <authorList>
            <person name="Hogle S.L."/>
        </authorList>
    </citation>
    <scope>NUCLEOTIDE SEQUENCE [LARGE SCALE GENOMIC DNA]</scope>
    <source>
        <strain evidence="5 6">HAMBI_3031</strain>
    </source>
</reference>
<dbReference type="Proteomes" id="UP001325680">
    <property type="component" value="Chromosome"/>
</dbReference>
<proteinExistence type="predicted"/>
<accession>A0ABZ0W9B3</accession>
<feature type="domain" description="Non-reducing end beta-L-arabinofuranosidase-like GH127 catalytic" evidence="1">
    <location>
        <begin position="49"/>
        <end position="431"/>
    </location>
</feature>
<dbReference type="PANTHER" id="PTHR31151:SF0">
    <property type="entry name" value="PROLINE-TRNA LIGASE (DUF1680)"/>
    <property type="match status" value="1"/>
</dbReference>
<evidence type="ECO:0000259" key="1">
    <source>
        <dbReference type="Pfam" id="PF07944"/>
    </source>
</evidence>
<dbReference type="SUPFAM" id="SSF48208">
    <property type="entry name" value="Six-hairpin glycosidases"/>
    <property type="match status" value="1"/>
</dbReference>
<feature type="domain" description="Glycoside hydrolase GH146 substrate-binding" evidence="3">
    <location>
        <begin position="671"/>
        <end position="807"/>
    </location>
</feature>
<dbReference type="InterPro" id="IPR049046">
    <property type="entry name" value="Beta-AFase-like_GH127_middle"/>
</dbReference>
<evidence type="ECO:0000259" key="2">
    <source>
        <dbReference type="Pfam" id="PF16375"/>
    </source>
</evidence>
<dbReference type="InterPro" id="IPR032275">
    <property type="entry name" value="DUF4986"/>
</dbReference>
<dbReference type="PANTHER" id="PTHR31151">
    <property type="entry name" value="PROLINE-TRNA LIGASE (DUF1680)"/>
    <property type="match status" value="1"/>
</dbReference>
<keyword evidence="6" id="KW-1185">Reference proteome</keyword>
<dbReference type="GO" id="GO:0016787">
    <property type="term" value="F:hydrolase activity"/>
    <property type="evidence" value="ECO:0007669"/>
    <property type="project" value="UniProtKB-KW"/>
</dbReference>
<dbReference type="RefSeq" id="WP_211316533.1">
    <property type="nucleotide sequence ID" value="NZ_CP139960.1"/>
</dbReference>
<sequence>MKQLRLSGVIRKTNKIAAKVGVLTGIYVIMSYSSVAQDKLYGNAFSLNDVKVTGGILKHAQDLNIEVLLKYDVDRLLAGYRKEAGLPAKSKIYPNWEGLDGHVGGHYLTALAMNYASTGNQECKRRMDYMIAELKACMNANGKLNPDWAVGYIGAVPGGTALWPKIKAGDIAPIWKYWVPWYNVHKMYAGLRDAWMYGGSAEARNLFLSFCDWAVNITGGLSDAQMESMLGSEHGGMNEVLADAYQMTHDDRYLKAAKRFSHREFLEPLSKGIDNLDNKHANTQVPKAVGFERVGELSNDTQYKRAGAFFWETVTGNRSLAFGGNSRREFFPSVPFYREYISDVEGPESCNTYNMLKLSQGLFRLSPDAKYMDFYERALYNHILSTQHPQHGGYVYFTPARPRHYRVYSAPNEAMWCCVGSGMENHGKYGEQIYTHGRDSLFLNLFIASELNWKQKAMKLKQETLFPDEARTKLSVVSGAGKFTLMVRYPSWVKEGALKILVNGKQITYQQKPSSYIAINRQWKKGDVVLIDLPMHTTVEQMPNVPEYIAIMHGPLLLGAKTGIENIRGLIADDGRWSHIAHGEKLPVNQAPVIVSGRVEDISQKLVPVKGKPLQFTFARNLNVVNNADLVLEPFFRIHDSRYMMYWMALTPVQYNNYMDSIAHAEKEKLELEKRTVDFVAPGEQQPEVDHQMQSERSRKGNAHNQAFREASGGGYFSYSLATNKHTDLALRVRYWGSEGGNKSFDIYIDDQKLITENLNNKWNRFNMVDVEYAIPANMLAGKDYVRVKFQASGPNTAGPVYYLRLVKPKK</sequence>
<dbReference type="InterPro" id="IPR046544">
    <property type="entry name" value="GH146_SB_dom"/>
</dbReference>
<dbReference type="InterPro" id="IPR008928">
    <property type="entry name" value="6-hairpin_glycosidase_sf"/>
</dbReference>
<evidence type="ECO:0000313" key="5">
    <source>
        <dbReference type="EMBL" id="WQD38745.1"/>
    </source>
</evidence>
<dbReference type="Pfam" id="PF20736">
    <property type="entry name" value="Glyco_hydro127M"/>
    <property type="match status" value="1"/>
</dbReference>
<dbReference type="Pfam" id="PF07944">
    <property type="entry name" value="Beta-AFase-like_GH127_cat"/>
    <property type="match status" value="1"/>
</dbReference>
<protein>
    <submittedName>
        <fullName evidence="5">Glycoside hydrolase family 127 protein</fullName>
    </submittedName>
</protein>
<feature type="domain" description="Non-reducing end beta-L-arabinofuranosidase-like GH127 middle" evidence="4">
    <location>
        <begin position="441"/>
        <end position="535"/>
    </location>
</feature>
<evidence type="ECO:0000313" key="6">
    <source>
        <dbReference type="Proteomes" id="UP001325680"/>
    </source>
</evidence>
<evidence type="ECO:0000259" key="3">
    <source>
        <dbReference type="Pfam" id="PF20620"/>
    </source>
</evidence>
<dbReference type="EMBL" id="CP139960">
    <property type="protein sequence ID" value="WQD38745.1"/>
    <property type="molecule type" value="Genomic_DNA"/>
</dbReference>
<feature type="domain" description="DUF4986" evidence="2">
    <location>
        <begin position="563"/>
        <end position="647"/>
    </location>
</feature>